<accession>A0ACC2TTI0</accession>
<gene>
    <name evidence="1" type="ORF">DSO57_1014479</name>
</gene>
<organism evidence="1 2">
    <name type="scientific">Entomophthora muscae</name>
    <dbReference type="NCBI Taxonomy" id="34485"/>
    <lineage>
        <taxon>Eukaryota</taxon>
        <taxon>Fungi</taxon>
        <taxon>Fungi incertae sedis</taxon>
        <taxon>Zoopagomycota</taxon>
        <taxon>Entomophthoromycotina</taxon>
        <taxon>Entomophthoromycetes</taxon>
        <taxon>Entomophthorales</taxon>
        <taxon>Entomophthoraceae</taxon>
        <taxon>Entomophthora</taxon>
    </lineage>
</organism>
<evidence type="ECO:0000313" key="1">
    <source>
        <dbReference type="EMBL" id="KAJ9077666.1"/>
    </source>
</evidence>
<protein>
    <submittedName>
        <fullName evidence="1">Uncharacterized protein</fullName>
    </submittedName>
</protein>
<dbReference type="EMBL" id="QTSX02002185">
    <property type="protein sequence ID" value="KAJ9077666.1"/>
    <property type="molecule type" value="Genomic_DNA"/>
</dbReference>
<dbReference type="Proteomes" id="UP001165960">
    <property type="component" value="Unassembled WGS sequence"/>
</dbReference>
<name>A0ACC2TTI0_9FUNG</name>
<sequence length="119" mass="13236">MVGLSYKKDSNGMEIPWSTMMIGNAFSLLGAFFYGCYTTFLKLKVKEEYIDMGMFLGPEYLWIFAVMMTSPLVVTLGLSLTIPLTLIGEIAFYGKSISLMYGSGAVIVLIGFLFINYMS</sequence>
<proteinExistence type="predicted"/>
<comment type="caution">
    <text evidence="1">The sequence shown here is derived from an EMBL/GenBank/DDBJ whole genome shotgun (WGS) entry which is preliminary data.</text>
</comment>
<keyword evidence="2" id="KW-1185">Reference proteome</keyword>
<reference evidence="1" key="1">
    <citation type="submission" date="2022-04" db="EMBL/GenBank/DDBJ databases">
        <title>Genome of the entomopathogenic fungus Entomophthora muscae.</title>
        <authorList>
            <person name="Elya C."/>
            <person name="Lovett B.R."/>
            <person name="Lee E."/>
            <person name="Macias A.M."/>
            <person name="Hajek A.E."/>
            <person name="De Bivort B.L."/>
            <person name="Kasson M.T."/>
            <person name="De Fine Licht H.H."/>
            <person name="Stajich J.E."/>
        </authorList>
    </citation>
    <scope>NUCLEOTIDE SEQUENCE</scope>
    <source>
        <strain evidence="1">Berkeley</strain>
    </source>
</reference>
<evidence type="ECO:0000313" key="2">
    <source>
        <dbReference type="Proteomes" id="UP001165960"/>
    </source>
</evidence>